<dbReference type="AlphaFoldDB" id="A0A2P6MPH5"/>
<dbReference type="Proteomes" id="UP000241769">
    <property type="component" value="Unassembled WGS sequence"/>
</dbReference>
<feature type="compositionally biased region" description="Polar residues" evidence="1">
    <location>
        <begin position="152"/>
        <end position="164"/>
    </location>
</feature>
<comment type="caution">
    <text evidence="2">The sequence shown here is derived from an EMBL/GenBank/DDBJ whole genome shotgun (WGS) entry which is preliminary data.</text>
</comment>
<accession>A0A2P6MPH5</accession>
<feature type="compositionally biased region" description="Polar residues" evidence="1">
    <location>
        <begin position="22"/>
        <end position="36"/>
    </location>
</feature>
<name>A0A2P6MPH5_9EUKA</name>
<gene>
    <name evidence="2" type="ORF">PROFUN_16531</name>
</gene>
<proteinExistence type="predicted"/>
<keyword evidence="3" id="KW-1185">Reference proteome</keyword>
<evidence type="ECO:0000256" key="1">
    <source>
        <dbReference type="SAM" id="MobiDB-lite"/>
    </source>
</evidence>
<protein>
    <submittedName>
        <fullName evidence="2">Uncharacterized protein</fullName>
    </submittedName>
</protein>
<feature type="compositionally biased region" description="Low complexity" evidence="1">
    <location>
        <begin position="174"/>
        <end position="186"/>
    </location>
</feature>
<dbReference type="InParanoid" id="A0A2P6MPH5"/>
<feature type="region of interest" description="Disordered" evidence="1">
    <location>
        <begin position="1"/>
        <end position="36"/>
    </location>
</feature>
<feature type="non-terminal residue" evidence="2">
    <location>
        <position position="1"/>
    </location>
</feature>
<evidence type="ECO:0000313" key="3">
    <source>
        <dbReference type="Proteomes" id="UP000241769"/>
    </source>
</evidence>
<feature type="region of interest" description="Disordered" evidence="1">
    <location>
        <begin position="152"/>
        <end position="186"/>
    </location>
</feature>
<dbReference type="EMBL" id="MDYQ01000594">
    <property type="protein sequence ID" value="PRP73611.1"/>
    <property type="molecule type" value="Genomic_DNA"/>
</dbReference>
<sequence length="186" mass="20786">GAFAREKQENSPSLPAAEFQRATISENGGSDTQNRVSAGNLSHLQLRFLSTLTRKPFKSPVKRTQTIHEIMGLQLAQPAQDERLSSHKKTPHLKSILFRSHRIPERLRLVPPHPTKNLSLSAQERGSAPLIKRNRESTTDIHSSATYTLSSNIYSQHKNGNHSPEGQRKKIVSTTKTPLKTATTQR</sequence>
<evidence type="ECO:0000313" key="2">
    <source>
        <dbReference type="EMBL" id="PRP73611.1"/>
    </source>
</evidence>
<reference evidence="2 3" key="1">
    <citation type="journal article" date="2018" name="Genome Biol. Evol.">
        <title>Multiple Roots of Fruiting Body Formation in Amoebozoa.</title>
        <authorList>
            <person name="Hillmann F."/>
            <person name="Forbes G."/>
            <person name="Novohradska S."/>
            <person name="Ferling I."/>
            <person name="Riege K."/>
            <person name="Groth M."/>
            <person name="Westermann M."/>
            <person name="Marz M."/>
            <person name="Spaller T."/>
            <person name="Winckler T."/>
            <person name="Schaap P."/>
            <person name="Glockner G."/>
        </authorList>
    </citation>
    <scope>NUCLEOTIDE SEQUENCE [LARGE SCALE GENOMIC DNA]</scope>
    <source>
        <strain evidence="2 3">Jena</strain>
    </source>
</reference>
<organism evidence="2 3">
    <name type="scientific">Planoprotostelium fungivorum</name>
    <dbReference type="NCBI Taxonomy" id="1890364"/>
    <lineage>
        <taxon>Eukaryota</taxon>
        <taxon>Amoebozoa</taxon>
        <taxon>Evosea</taxon>
        <taxon>Variosea</taxon>
        <taxon>Cavosteliida</taxon>
        <taxon>Cavosteliaceae</taxon>
        <taxon>Planoprotostelium</taxon>
    </lineage>
</organism>